<proteinExistence type="predicted"/>
<gene>
    <name evidence="1" type="ORF">LCGC14_1364890</name>
</gene>
<dbReference type="EMBL" id="LAZR01008566">
    <property type="protein sequence ID" value="KKM77959.1"/>
    <property type="molecule type" value="Genomic_DNA"/>
</dbReference>
<organism evidence="1">
    <name type="scientific">marine sediment metagenome</name>
    <dbReference type="NCBI Taxonomy" id="412755"/>
    <lineage>
        <taxon>unclassified sequences</taxon>
        <taxon>metagenomes</taxon>
        <taxon>ecological metagenomes</taxon>
    </lineage>
</organism>
<name>A0A0F9K741_9ZZZZ</name>
<sequence length="67" mass="7940">MILKRGYTARQMITNHKNIYYCACEVCGLWEKGYSYAAKAHEAISFIKKYEIIDKQDGNRHARVRRK</sequence>
<accession>A0A0F9K741</accession>
<evidence type="ECO:0000313" key="1">
    <source>
        <dbReference type="EMBL" id="KKM77959.1"/>
    </source>
</evidence>
<reference evidence="1" key="1">
    <citation type="journal article" date="2015" name="Nature">
        <title>Complex archaea that bridge the gap between prokaryotes and eukaryotes.</title>
        <authorList>
            <person name="Spang A."/>
            <person name="Saw J.H."/>
            <person name="Jorgensen S.L."/>
            <person name="Zaremba-Niedzwiedzka K."/>
            <person name="Martijn J."/>
            <person name="Lind A.E."/>
            <person name="van Eijk R."/>
            <person name="Schleper C."/>
            <person name="Guy L."/>
            <person name="Ettema T.J."/>
        </authorList>
    </citation>
    <scope>NUCLEOTIDE SEQUENCE</scope>
</reference>
<comment type="caution">
    <text evidence="1">The sequence shown here is derived from an EMBL/GenBank/DDBJ whole genome shotgun (WGS) entry which is preliminary data.</text>
</comment>
<protein>
    <submittedName>
        <fullName evidence="1">Uncharacterized protein</fullName>
    </submittedName>
</protein>
<dbReference type="AlphaFoldDB" id="A0A0F9K741"/>